<gene>
    <name evidence="2" type="ORF">AMS68_003659</name>
</gene>
<evidence type="ECO:0000313" key="3">
    <source>
        <dbReference type="Proteomes" id="UP000503462"/>
    </source>
</evidence>
<evidence type="ECO:0000313" key="2">
    <source>
        <dbReference type="EMBL" id="QIW98141.1"/>
    </source>
</evidence>
<reference evidence="2 3" key="1">
    <citation type="journal article" date="2016" name="Sci. Rep.">
        <title>Peltaster fructicola genome reveals evolution from an invasive phytopathogen to an ectophytic parasite.</title>
        <authorList>
            <person name="Xu C."/>
            <person name="Chen H."/>
            <person name="Gleason M.L."/>
            <person name="Xu J.R."/>
            <person name="Liu H."/>
            <person name="Zhang R."/>
            <person name="Sun G."/>
        </authorList>
    </citation>
    <scope>NUCLEOTIDE SEQUENCE [LARGE SCALE GENOMIC DNA]</scope>
    <source>
        <strain evidence="2 3">LNHT1506</strain>
    </source>
</reference>
<dbReference type="EMBL" id="CP051140">
    <property type="protein sequence ID" value="QIW98141.1"/>
    <property type="molecule type" value="Genomic_DNA"/>
</dbReference>
<dbReference type="AlphaFoldDB" id="A0A6H0XTP2"/>
<name>A0A6H0XTP2_9PEZI</name>
<feature type="region of interest" description="Disordered" evidence="1">
    <location>
        <begin position="405"/>
        <end position="440"/>
    </location>
</feature>
<sequence length="440" mass="49336">MALSTDNAKQVQNPRLTEREAQLMVWMTGADFEILPQLDASEDFSDLKERLSDRYTLPQKERLDADNFHPISTGTLIVLSMNDYFARHPEAVGKMKHTMGTSHEDTKRIVFAEVDWCPRGRELFIEAPPRERARRAAYYGNLLWGANQSELELRVPEPEVYGYTHFDQEATMYRWEIDMRDKAFNADKTKISLLLPFEGLLLYCKLTDILSNDITNNADFLAPPIDQASLGNGPWRGERGIRDASEGKRAYSFYVSTVGATCKEWSSAHLVADRSEDWPVQLHARLLEDYRAVHPNPTVDYFRYEDLIVPPKLMGPLTIALRDAGRAAPIPEEISEAFAEVDGLMDNRTGAKGAPFQPDSRTVNPQDAALSALLIGAMTADLIKALERVEEPEYQSVLSKLQQKMAIRKSRSQDAQGGTTPPAPPIAPGDGNKTVNNLDP</sequence>
<keyword evidence="3" id="KW-1185">Reference proteome</keyword>
<evidence type="ECO:0000256" key="1">
    <source>
        <dbReference type="SAM" id="MobiDB-lite"/>
    </source>
</evidence>
<accession>A0A6H0XTP2</accession>
<protein>
    <submittedName>
        <fullName evidence="2">Uncharacterized protein</fullName>
    </submittedName>
</protein>
<proteinExistence type="predicted"/>
<organism evidence="2 3">
    <name type="scientific">Peltaster fructicola</name>
    <dbReference type="NCBI Taxonomy" id="286661"/>
    <lineage>
        <taxon>Eukaryota</taxon>
        <taxon>Fungi</taxon>
        <taxon>Dikarya</taxon>
        <taxon>Ascomycota</taxon>
        <taxon>Pezizomycotina</taxon>
        <taxon>Dothideomycetes</taxon>
        <taxon>Dothideomycetes incertae sedis</taxon>
        <taxon>Peltaster</taxon>
    </lineage>
</organism>
<dbReference type="Proteomes" id="UP000503462">
    <property type="component" value="Chromosome 2"/>
</dbReference>